<keyword evidence="6" id="KW-1003">Cell membrane</keyword>
<keyword evidence="6" id="KW-0869">Chloride channel</keyword>
<dbReference type="RefSeq" id="XP_013776564.1">
    <property type="nucleotide sequence ID" value="XM_013921110.2"/>
</dbReference>
<keyword evidence="6" id="KW-0813">Transport</keyword>
<gene>
    <name evidence="9 10" type="primary">LOC106461295</name>
</gene>
<evidence type="ECO:0000313" key="8">
    <source>
        <dbReference type="Proteomes" id="UP000694941"/>
    </source>
</evidence>
<dbReference type="RefSeq" id="XP_022243871.1">
    <property type="nucleotide sequence ID" value="XM_022388163.1"/>
</dbReference>
<comment type="function">
    <text evidence="6">Forms chloride channels.</text>
</comment>
<reference evidence="9 10" key="1">
    <citation type="submission" date="2025-05" db="UniProtKB">
        <authorList>
            <consortium name="RefSeq"/>
        </authorList>
    </citation>
    <scope>IDENTIFICATION</scope>
    <source>
        <tissue evidence="9 10">Muscle</tissue>
    </source>
</reference>
<feature type="transmembrane region" description="Helical" evidence="6">
    <location>
        <begin position="31"/>
        <end position="53"/>
    </location>
</feature>
<protein>
    <recommendedName>
        <fullName evidence="6">Bestrophin homolog</fullName>
    </recommendedName>
</protein>
<keyword evidence="6" id="KW-0407">Ion channel</keyword>
<keyword evidence="2 6" id="KW-0812">Transmembrane</keyword>
<keyword evidence="4 6" id="KW-0472">Membrane</keyword>
<evidence type="ECO:0000313" key="10">
    <source>
        <dbReference type="RefSeq" id="XP_022243871.1"/>
    </source>
</evidence>
<sequence length="730" mass="82894">MTITYSLEVSSARFCGFTNLLLRWKGSIYKFLWREVIIFLVCYYALSALYRYILRGAEKRVFEEISVYCAAFTDLIPLSFVLAFYVSQVVARWWAQYEAIPWPDRTALMIGSFVHGADERSRMIRRTLGRYLILMQVLTFQAVSTAIKKRLPTEDHLLEAGLMTEEEKKQYDKLKNQLSTKWWLPAQWFSALTVRARKERRIKDSIQMQALLNEMLMFRGLCGTMLSYDWISLPLAYTQVVTIATYTYFVAQIMGRQYLDPELGYTGYVIDQYVPVFTLLQFFFYVGWLKVAEELINPYGEDDDDFELNWTLERNIQIVFLIVDHLHSQHPRLKRDFFWDELEPHLPHTKVSQLNNRLYNPQIGSAANLEFGSSDATFLPLETTIEQDRQENVYNTPTIELGGPPNFFRDILGGSLRFSINRRSSKLSSSEDNTKLLNSEKTGKGGLRHATKTTSPKQHGIPSGHYGSTKATSSGLTAPLRTPFILKYPFSNLSQRRNKLNRFKNQNKRFETSDSDMTSSFDNSVPRLLMRQGTSFAGPNALNVSKPYFTNAQSYTSDSICIPKPSDSLMVPTLSGPNSPMPSIPEESSNAICFDDSKSLLMPVILEETSSKLTHTEVTPILEENSSSETVILLEQGTCKPSEDSDNSSIKHNSPGEANTSESDETKASNSDTYNSDSDISRVRKRSPVDSTMYESCCSVGSDSSDSDGKKMAENKKSKKGKGHSKNDNY</sequence>
<evidence type="ECO:0000256" key="5">
    <source>
        <dbReference type="ARBA" id="ARBA00034769"/>
    </source>
</evidence>
<keyword evidence="6" id="KW-0406">Ion transport</keyword>
<dbReference type="PANTHER" id="PTHR10736">
    <property type="entry name" value="BESTROPHIN"/>
    <property type="match status" value="1"/>
</dbReference>
<comment type="similarity">
    <text evidence="5 6">Belongs to the anion channel-forming bestrophin (TC 1.A.46) family. Calcium-sensitive chloride channel subfamily.</text>
</comment>
<feature type="compositionally biased region" description="Polar residues" evidence="7">
    <location>
        <begin position="668"/>
        <end position="678"/>
    </location>
</feature>
<dbReference type="Pfam" id="PF01062">
    <property type="entry name" value="Bestrophin"/>
    <property type="match status" value="1"/>
</dbReference>
<evidence type="ECO:0000256" key="4">
    <source>
        <dbReference type="ARBA" id="ARBA00023136"/>
    </source>
</evidence>
<evidence type="ECO:0000256" key="6">
    <source>
        <dbReference type="RuleBase" id="RU363126"/>
    </source>
</evidence>
<dbReference type="Proteomes" id="UP000694941">
    <property type="component" value="Unplaced"/>
</dbReference>
<accession>A0ABM1SJR5</accession>
<name>A0ABM1SJR5_LIMPO</name>
<feature type="compositionally biased region" description="Basic and acidic residues" evidence="7">
    <location>
        <begin position="707"/>
        <end position="716"/>
    </location>
</feature>
<feature type="region of interest" description="Disordered" evidence="7">
    <location>
        <begin position="423"/>
        <end position="474"/>
    </location>
</feature>
<dbReference type="PANTHER" id="PTHR10736:SF0">
    <property type="entry name" value="BESTROPHIN HOMOLOG"/>
    <property type="match status" value="1"/>
</dbReference>
<feature type="transmembrane region" description="Helical" evidence="6">
    <location>
        <begin position="65"/>
        <end position="86"/>
    </location>
</feature>
<evidence type="ECO:0000256" key="3">
    <source>
        <dbReference type="ARBA" id="ARBA00022989"/>
    </source>
</evidence>
<organism evidence="8 10">
    <name type="scientific">Limulus polyphemus</name>
    <name type="common">Atlantic horseshoe crab</name>
    <dbReference type="NCBI Taxonomy" id="6850"/>
    <lineage>
        <taxon>Eukaryota</taxon>
        <taxon>Metazoa</taxon>
        <taxon>Ecdysozoa</taxon>
        <taxon>Arthropoda</taxon>
        <taxon>Chelicerata</taxon>
        <taxon>Merostomata</taxon>
        <taxon>Xiphosura</taxon>
        <taxon>Limulidae</taxon>
        <taxon>Limulus</taxon>
    </lineage>
</organism>
<dbReference type="GeneID" id="106461295"/>
<feature type="region of interest" description="Disordered" evidence="7">
    <location>
        <begin position="637"/>
        <end position="730"/>
    </location>
</feature>
<proteinExistence type="inferred from homology"/>
<evidence type="ECO:0000313" key="9">
    <source>
        <dbReference type="RefSeq" id="XP_013776564.1"/>
    </source>
</evidence>
<comment type="subcellular location">
    <subcellularLocation>
        <location evidence="6">Cell membrane</location>
        <topology evidence="6">Multi-pass membrane protein</topology>
    </subcellularLocation>
    <subcellularLocation>
        <location evidence="1">Membrane</location>
    </subcellularLocation>
</comment>
<keyword evidence="6" id="KW-0868">Chloride</keyword>
<evidence type="ECO:0000256" key="2">
    <source>
        <dbReference type="ARBA" id="ARBA00022692"/>
    </source>
</evidence>
<feature type="compositionally biased region" description="Polar residues" evidence="7">
    <location>
        <begin position="647"/>
        <end position="661"/>
    </location>
</feature>
<keyword evidence="3 6" id="KW-1133">Transmembrane helix</keyword>
<dbReference type="InterPro" id="IPR021134">
    <property type="entry name" value="Bestrophin-like"/>
</dbReference>
<evidence type="ECO:0000256" key="1">
    <source>
        <dbReference type="ARBA" id="ARBA00004370"/>
    </source>
</evidence>
<dbReference type="InterPro" id="IPR000615">
    <property type="entry name" value="Bestrophin"/>
</dbReference>
<evidence type="ECO:0000256" key="7">
    <source>
        <dbReference type="SAM" id="MobiDB-lite"/>
    </source>
</evidence>
<keyword evidence="8" id="KW-1185">Reference proteome</keyword>